<evidence type="ECO:0000259" key="2">
    <source>
        <dbReference type="PROSITE" id="PS50975"/>
    </source>
</evidence>
<feature type="domain" description="ATP-grasp" evidence="2">
    <location>
        <begin position="133"/>
        <end position="328"/>
    </location>
</feature>
<dbReference type="GO" id="GO:0046872">
    <property type="term" value="F:metal ion binding"/>
    <property type="evidence" value="ECO:0007669"/>
    <property type="project" value="InterPro"/>
</dbReference>
<evidence type="ECO:0000313" key="4">
    <source>
        <dbReference type="Proteomes" id="UP000229834"/>
    </source>
</evidence>
<evidence type="ECO:0000313" key="3">
    <source>
        <dbReference type="EMBL" id="PIQ67107.1"/>
    </source>
</evidence>
<dbReference type="PANTHER" id="PTHR21621">
    <property type="entry name" value="RIBOSOMAL PROTEIN S6 MODIFICATION PROTEIN"/>
    <property type="match status" value="1"/>
</dbReference>
<protein>
    <recommendedName>
        <fullName evidence="2">ATP-grasp domain-containing protein</fullName>
    </recommendedName>
</protein>
<comment type="caution">
    <text evidence="3">The sequence shown here is derived from an EMBL/GenBank/DDBJ whole genome shotgun (WGS) entry which is preliminary data.</text>
</comment>
<dbReference type="AlphaFoldDB" id="A0A2H0K787"/>
<dbReference type="Gene3D" id="3.30.470.20">
    <property type="entry name" value="ATP-grasp fold, B domain"/>
    <property type="match status" value="1"/>
</dbReference>
<evidence type="ECO:0000256" key="1">
    <source>
        <dbReference type="PROSITE-ProRule" id="PRU00409"/>
    </source>
</evidence>
<dbReference type="Proteomes" id="UP000229834">
    <property type="component" value="Unassembled WGS sequence"/>
</dbReference>
<dbReference type="PROSITE" id="PS50975">
    <property type="entry name" value="ATP_GRASP"/>
    <property type="match status" value="1"/>
</dbReference>
<keyword evidence="1" id="KW-0547">Nucleotide-binding</keyword>
<dbReference type="Pfam" id="PF21068">
    <property type="entry name" value="ATPgraspMvdD"/>
    <property type="match status" value="1"/>
</dbReference>
<name>A0A2H0K787_9BACT</name>
<dbReference type="SUPFAM" id="SSF56059">
    <property type="entry name" value="Glutathione synthetase ATP-binding domain-like"/>
    <property type="match status" value="1"/>
</dbReference>
<dbReference type="GO" id="GO:0005737">
    <property type="term" value="C:cytoplasm"/>
    <property type="evidence" value="ECO:0007669"/>
    <property type="project" value="TreeGrafter"/>
</dbReference>
<dbReference type="GO" id="GO:0009432">
    <property type="term" value="P:SOS response"/>
    <property type="evidence" value="ECO:0007669"/>
    <property type="project" value="TreeGrafter"/>
</dbReference>
<accession>A0A2H0K787</accession>
<dbReference type="InterPro" id="IPR013651">
    <property type="entry name" value="ATP-grasp_RimK-type"/>
</dbReference>
<dbReference type="Pfam" id="PF08443">
    <property type="entry name" value="RimK"/>
    <property type="match status" value="1"/>
</dbReference>
<dbReference type="GO" id="GO:0018169">
    <property type="term" value="F:ribosomal S6-glutamic acid ligase activity"/>
    <property type="evidence" value="ECO:0007669"/>
    <property type="project" value="TreeGrafter"/>
</dbReference>
<reference evidence="3 4" key="1">
    <citation type="submission" date="2017-09" db="EMBL/GenBank/DDBJ databases">
        <title>Depth-based differentiation of microbial function through sediment-hosted aquifers and enrichment of novel symbionts in the deep terrestrial subsurface.</title>
        <authorList>
            <person name="Probst A.J."/>
            <person name="Ladd B."/>
            <person name="Jarett J.K."/>
            <person name="Geller-Mcgrath D.E."/>
            <person name="Sieber C.M."/>
            <person name="Emerson J.B."/>
            <person name="Anantharaman K."/>
            <person name="Thomas B.C."/>
            <person name="Malmstrom R."/>
            <person name="Stieglmeier M."/>
            <person name="Klingl A."/>
            <person name="Woyke T."/>
            <person name="Ryan C.M."/>
            <person name="Banfield J.F."/>
        </authorList>
    </citation>
    <scope>NUCLEOTIDE SEQUENCE [LARGE SCALE GENOMIC DNA]</scope>
    <source>
        <strain evidence="3">CG11_big_fil_rev_8_21_14_0_20_40_24</strain>
    </source>
</reference>
<dbReference type="EMBL" id="PCVC01000015">
    <property type="protein sequence ID" value="PIQ67107.1"/>
    <property type="molecule type" value="Genomic_DNA"/>
</dbReference>
<dbReference type="GO" id="GO:0005524">
    <property type="term" value="F:ATP binding"/>
    <property type="evidence" value="ECO:0007669"/>
    <property type="project" value="UniProtKB-UniRule"/>
</dbReference>
<proteinExistence type="predicted"/>
<dbReference type="InterPro" id="IPR011761">
    <property type="entry name" value="ATP-grasp"/>
</dbReference>
<sequence length="333" mass="38079">MEGEMILILSDKSDAHYQYMQQRLVDRGEEVFTLDTSQFPHNFSIGYDFSDQCLEVTVGNGEKKISGKEIASIWNRRRPPTKLPKSFSDEAVREYIVRESQIFLSSLHDMLKSPLWVSNPDSLEKASRKPYQLLVAQEMGFCVPETFIGNSVSVATEFLASHNDIALKAIGMGAIEIRSESCPEFDCMRMYTRRLDNNQLEAVLPQVQNCPVIIQPYVQKDFELRITVVGTKVFACAIYSQMAERTKEDWRRYDFLKTPHRAYTLPKEVEQRCLALMSTLGLMFGCIDMIVTPKGEYVFLEINPNGQWLWIERMTGMPIADALIDMLIAGKVV</sequence>
<dbReference type="InterPro" id="IPR048936">
    <property type="entry name" value="MvdD-like_ATPgrasp"/>
</dbReference>
<gene>
    <name evidence="3" type="ORF">COV95_00530</name>
</gene>
<organism evidence="3 4">
    <name type="scientific">Candidatus Zambryskibacteria bacterium CG11_big_fil_rev_8_21_14_0_20_40_24</name>
    <dbReference type="NCBI Taxonomy" id="1975116"/>
    <lineage>
        <taxon>Bacteria</taxon>
        <taxon>Candidatus Zambryskiibacteriota</taxon>
    </lineage>
</organism>
<keyword evidence="1" id="KW-0067">ATP-binding</keyword>
<dbReference type="PANTHER" id="PTHR21621:SF0">
    <property type="entry name" value="BETA-CITRYLGLUTAMATE SYNTHASE B-RELATED"/>
    <property type="match status" value="1"/>
</dbReference>